<evidence type="ECO:0000256" key="1">
    <source>
        <dbReference type="SAM" id="MobiDB-lite"/>
    </source>
</evidence>
<reference evidence="2 3" key="1">
    <citation type="journal article" date="2012" name="Science">
        <title>The Paleozoic origin of enzymatic lignin decomposition reconstructed from 31 fungal genomes.</title>
        <authorList>
            <person name="Floudas D."/>
            <person name="Binder M."/>
            <person name="Riley R."/>
            <person name="Barry K."/>
            <person name="Blanchette R.A."/>
            <person name="Henrissat B."/>
            <person name="Martinez A.T."/>
            <person name="Otillar R."/>
            <person name="Spatafora J.W."/>
            <person name="Yadav J.S."/>
            <person name="Aerts A."/>
            <person name="Benoit I."/>
            <person name="Boyd A."/>
            <person name="Carlson A."/>
            <person name="Copeland A."/>
            <person name="Coutinho P.M."/>
            <person name="de Vries R.P."/>
            <person name="Ferreira P."/>
            <person name="Findley K."/>
            <person name="Foster B."/>
            <person name="Gaskell J."/>
            <person name="Glotzer D."/>
            <person name="Gorecki P."/>
            <person name="Heitman J."/>
            <person name="Hesse C."/>
            <person name="Hori C."/>
            <person name="Igarashi K."/>
            <person name="Jurgens J.A."/>
            <person name="Kallen N."/>
            <person name="Kersten P."/>
            <person name="Kohler A."/>
            <person name="Kuees U."/>
            <person name="Kumar T.K.A."/>
            <person name="Kuo A."/>
            <person name="LaButti K."/>
            <person name="Larrondo L.F."/>
            <person name="Lindquist E."/>
            <person name="Ling A."/>
            <person name="Lombard V."/>
            <person name="Lucas S."/>
            <person name="Lundell T."/>
            <person name="Martin R."/>
            <person name="McLaughlin D.J."/>
            <person name="Morgenstern I."/>
            <person name="Morin E."/>
            <person name="Murat C."/>
            <person name="Nagy L.G."/>
            <person name="Nolan M."/>
            <person name="Ohm R.A."/>
            <person name="Patyshakuliyeva A."/>
            <person name="Rokas A."/>
            <person name="Ruiz-Duenas F.J."/>
            <person name="Sabat G."/>
            <person name="Salamov A."/>
            <person name="Samejima M."/>
            <person name="Schmutz J."/>
            <person name="Slot J.C."/>
            <person name="St John F."/>
            <person name="Stenlid J."/>
            <person name="Sun H."/>
            <person name="Sun S."/>
            <person name="Syed K."/>
            <person name="Tsang A."/>
            <person name="Wiebenga A."/>
            <person name="Young D."/>
            <person name="Pisabarro A."/>
            <person name="Eastwood D.C."/>
            <person name="Martin F."/>
            <person name="Cullen D."/>
            <person name="Grigoriev I.V."/>
            <person name="Hibbett D.S."/>
        </authorList>
    </citation>
    <scope>NUCLEOTIDE SEQUENCE [LARGE SCALE GENOMIC DNA]</scope>
    <source>
        <strain evidence="2 3">ATCC 11539</strain>
    </source>
</reference>
<gene>
    <name evidence="2" type="ORF">GLOTRDRAFT_129397</name>
</gene>
<dbReference type="AlphaFoldDB" id="S7Q506"/>
<name>S7Q506_GLOTA</name>
<dbReference type="KEGG" id="gtr:GLOTRDRAFT_129397"/>
<dbReference type="EMBL" id="KB469302">
    <property type="protein sequence ID" value="EPQ55106.1"/>
    <property type="molecule type" value="Genomic_DNA"/>
</dbReference>
<evidence type="ECO:0000313" key="2">
    <source>
        <dbReference type="EMBL" id="EPQ55106.1"/>
    </source>
</evidence>
<evidence type="ECO:0000313" key="3">
    <source>
        <dbReference type="Proteomes" id="UP000030669"/>
    </source>
</evidence>
<feature type="region of interest" description="Disordered" evidence="1">
    <location>
        <begin position="136"/>
        <end position="183"/>
    </location>
</feature>
<dbReference type="HOGENOM" id="CLU_1475314_0_0_1"/>
<sequence>MRFKSWIEKLVPCTGIAFIDAHDDLRSFEASTTSIASSGTDASITFACACCGADDVSIADAENPCFSGERITTDLEREASTNMCQLHQPRAIRANGRAAVPSRAWEHDGSSTSPSSLGSVSSPSLASSVRGVCPGELFPSQAPMPAPAPPRRAQSMATGGSEHHITIDIGDSTAPFSFGPSET</sequence>
<feature type="region of interest" description="Disordered" evidence="1">
    <location>
        <begin position="95"/>
        <end position="122"/>
    </location>
</feature>
<keyword evidence="3" id="KW-1185">Reference proteome</keyword>
<organism evidence="2 3">
    <name type="scientific">Gloeophyllum trabeum (strain ATCC 11539 / FP-39264 / Madison 617)</name>
    <name type="common">Brown rot fungus</name>
    <dbReference type="NCBI Taxonomy" id="670483"/>
    <lineage>
        <taxon>Eukaryota</taxon>
        <taxon>Fungi</taxon>
        <taxon>Dikarya</taxon>
        <taxon>Basidiomycota</taxon>
        <taxon>Agaricomycotina</taxon>
        <taxon>Agaricomycetes</taxon>
        <taxon>Gloeophyllales</taxon>
        <taxon>Gloeophyllaceae</taxon>
        <taxon>Gloeophyllum</taxon>
    </lineage>
</organism>
<accession>S7Q506</accession>
<feature type="compositionally biased region" description="Low complexity" evidence="1">
    <location>
        <begin position="110"/>
        <end position="122"/>
    </location>
</feature>
<proteinExistence type="predicted"/>
<dbReference type="Proteomes" id="UP000030669">
    <property type="component" value="Unassembled WGS sequence"/>
</dbReference>
<dbReference type="GeneID" id="19301925"/>
<dbReference type="RefSeq" id="XP_007866273.1">
    <property type="nucleotide sequence ID" value="XM_007868082.1"/>
</dbReference>
<protein>
    <submittedName>
        <fullName evidence="2">Uncharacterized protein</fullName>
    </submittedName>
</protein>